<comment type="subcellular location">
    <subcellularLocation>
        <location evidence="1">Cell envelope</location>
    </subcellularLocation>
    <subcellularLocation>
        <location evidence="2">Cell projection</location>
    </subcellularLocation>
</comment>
<evidence type="ECO:0000256" key="4">
    <source>
        <dbReference type="ARBA" id="ARBA00022729"/>
    </source>
</evidence>
<keyword evidence="12" id="KW-1185">Reference proteome</keyword>
<keyword evidence="3" id="KW-0433">Leucine-rich repeat</keyword>
<dbReference type="PROSITE" id="PS01180">
    <property type="entry name" value="CUB"/>
    <property type="match status" value="1"/>
</dbReference>
<sequence length="3277" mass="349129">MTKNIKPTFHLMLLITIVSTLISSSVYGQWSTATLSEARSHMAAASVGTKVLFAGGINAASTSAVVDIYDSSTDAWTTATLSQDRQLLSATTVGDKVIFAGGYNSTSATNSAVVDIYDNSTDTWSTASLTEARRLLCATTVGDKAIFAGGYNGASSAVVDIYDNSTGIWSTATLSVAREQLSATTVGNKAFFAGGSGPSSRVDIYDNSTGTWTTSTLSEARYFLSATTVGDKAIFAGGWNASVRLATVDIYNNSTDTWSTTSLSVARDQLTAVNLGSKAFFAGGKTAGSVWSSNIDIYDNLTNTWSSAALSEARAWFGAASVGDQVFFAGGEIGSSTYTSTVDIYTLTLEDKLLASYPFSGNATDATGNGYDGVLNGTMVGTADRFGLADQAYQFDGVDDFVELSGSTSMPSTDGSITVSAWIKPSSFPEGETTIASNYDNTSGFDFLLSSNGGTQANELKVEVFGGGFLFGGLPALNAWSHVVMTWKSGTGVKTYLNGTEVGVLNTTNTADAFNSTLPITLGDALTHAFFSGAMDEVKIYNYALTASEVTNLYNDEAPTELIADYSFTGNANDATGYNNNGALGDGVTATTFPTLTTDRDATAGAAYSFDGGDYIAVPTSGSFSIGTATDISVSGWFKTTTQGVLFDKSDGTVGYFAMVQSDGSIYWYMVNGATSFSLTSATGFADDAWHHYTVIADRDAGMQIYIDGALSTSNSSLTNVINPDGVEDFLIGVAGGVDNTGLDFFFNGSLDDIAVYTKALTASEVTDLYGVAASTETDFLTFTATAAANNSDYVYSTTIDTDLHTIRIELDALADPADLTFDFTLSTGATATVDGLSRTSGVSDDYSSPVTYTITAQDGVTTQAWEVSSYYGIDEDATLSSFSFPEQTGTATIGSNTVDIEVAFGTDVTALVASFETTGGGPVDIGGVAQTSGTTANDFTNSVVYTVTSNNGNVTQDYTVTVTVADGLLAYYSFDAGDATDDSGNGRTGDLGDGVTATTFPTLTADRDGVASQAFSFDGGDYIAVPHDAGFNWGTDVDVTAMCWFNTTSTTYGDLIFKEDGTNGLIVAIDATGTINLYGGEFLTSNTTGLNDGTWHHVAVVLDRDQGMAIYLDGAFDAGNALATNIYNFTDTREFLIGSGQDISSVKNTFYTGAIDNVRIYDEFIGVNAIQDVFVSEGGSLPSIVAPVVDAPFNLTNTTFDLSWGAVTDATGYNVQVATDDVFTSPVIDQAVTETTFTATGLTQGTSYFARVNATDGVNTSAYSNTVEALTTNYSSSTDSAALVTFYGSTAGEAWVNGWNVSQPMDTWYGVTLDANRRVTDLILPDNNLSGSLPAEIGDLTELRNLSIHSNSIAGTIPTEIGNLSKLEILSISLNEFEGSIPAEIGNLSNLIEIYLNNNNLTGTIPASLGQLSNLNLLYLYRNQLTGTIPVELGNLTNAADIAISFNNLTGAVPAELANLTNLEGLYLNNNEFTSIPDLSALPFTVEKGLYVRYNKIGFADIVANMGIANAGNTYVYHPQLIEQEELIEVANGVTANLSTTESYAGTVYQWFYNNDTIPGATAIDYSFVMADGLEGAYTVRMTNTAAPNLIISRANYLVSDGVNAAPVGVNLSTSSVFDFHEVGTTVANLSTEDDPGDTHTFTLVAGTGDTHNAFFSITENELILETALDFDVNPILNIRLAVEDALGLSDTTQVQLEVIPEIICQNEVLTASQGTFNDGSNEYEYQNGFSCSWLIEGSTGQKITLGFNSFDTELDYDFVTIYDGSDTGAPVLGRFSGQSIPSELTSTGNTMLVVFESDQLVVSQGWEAYYTIFSDVLEPLSKFGDADGIGGFGADDFSDQVSTEMTIEFLVNVDQFPAAGVYGQFVQLQNTNIQYIEDEAQTFRNVEFHTGDGEAGSVDSWTAVNDTELGGFDPGKWYHFAFVYSNGMKYIYMNGFLVKEEAFEWLNGGNVSRLDVVPNMDAKIDELRFWNIARTQTEISNNLQNELVGTETGLVGYWQFNTTTDLGDGSFSVPDLTSSAKDLIFNPNDAGVDVELALPVFTSTTGITSSSFTVNWEEVVDAEGYQLVIDDSDVFDSPEFSESLDAATFSFTATGLNSETIYFVELVAVAGTTQSVAAYNSVQTASLLTAYYPFNANANDESGNGFNGQLGDGADISTMPVAVADRLSNASSAYTFDGGDYIVVDGNSAFDVGTSTDFSFSGWFKSSNAAQSVLFDKSNGATGYLTLLLSDGSLQFFMVQDGVGNASLTTSRTGMNDGHWHHYAISIDRDNGINIYIDGMLSEQSTTLSNGINPDTIEDLLIGVASDAGNTNLNNFFIGDLDDIRIYSDLITPTQASNLYQQGWEGLSNETEFLSFQLTNQIGVALIDPDTKTIEHNIASAGDITNQVVTYSLSTGASAELNGVALESAVSPVDFTSSVAIDVIAENGFTTQTWILNVTQEAGLVAYYPFTGGSLVDESLNGNDVALGDGSSTGLNPSLAVDRYENNSGAYSFDGVDDYLSINNGSGINISGNMSVVLWVNPNEIGSNGRITWDSGSEYGDFIIWSDGRLAYNYKEGTNNSTVFSSSALSAGKWSLIAFTRTGDQISFFINGYLDATQTAHSPTTVSNLTSIGGSESGVANTFNGVVDDIRIYGRSLTTSEIVDIYKSERTSSGFDLSNSTIAENLESGTEIGVFSEEGTYTLVSGSSDFSISGTSLVSARSFDFEAQSSYDITVSYNNGGSVIEQDFTISIENIEEFPIIEQVNFPSSVDLSTTSTVMVSAGAFDPDGLGIESASIGYFGSTDKEVLLNFNPDFIGFVDGVLNNGVYEFSIPTSGFDLLGLTFFINVTDFSGSTTSSEVYSISTSISSDNSSVGNVNVSTGSLSSNYRIISIPLKSVSVSDVFSDLSGQGKDVWRLLRYNGTSNTELSSTSNLEAGKGYWFLNTQQTSFSIPTGETVSASFDTPFEITLNTGWNQIGNPYPYAIDWNEVLAANGIASSLFVYEGGWGNSSTLNVFEGGFFENVDGLSSLMIPVTAINSARIQSRSSVTVNEGILGSDNWSFGLKVQDAQLSYNVTQIGMNQDSKAGFDKNDAHVLPRLPEYLDIEFAENLTKEIVSSGDYHKWEFDVNSTTGGKVTLSWDNMVLQGNTYGLLLWDVDNQELVDLSQTTGYTFKSSGVSTSFELYYGRKDELLSKINLNADLMSSPYPNPFNDDFVIPVATQSENTDLNITLLDLSGREILLQTHSDLGQGFHEFNVNPGQGAAVDFRSGTYLVRVEVVTASYRKVFNKRVVYIR</sequence>
<dbReference type="SMART" id="SM00612">
    <property type="entry name" value="Kelch"/>
    <property type="match status" value="6"/>
</dbReference>
<dbReference type="SMART" id="SM00060">
    <property type="entry name" value="FN3"/>
    <property type="match status" value="2"/>
</dbReference>
<dbReference type="SMART" id="SM00369">
    <property type="entry name" value="LRR_TYP"/>
    <property type="match status" value="4"/>
</dbReference>
<dbReference type="PANTHER" id="PTHR48059:SF30">
    <property type="entry name" value="OS06G0587000 PROTEIN"/>
    <property type="match status" value="1"/>
</dbReference>
<dbReference type="Gene3D" id="2.60.120.290">
    <property type="entry name" value="Spermadhesin, CUB domain"/>
    <property type="match status" value="1"/>
</dbReference>
<dbReference type="PROSITE" id="PS51450">
    <property type="entry name" value="LRR"/>
    <property type="match status" value="1"/>
</dbReference>
<dbReference type="Pfam" id="PF01344">
    <property type="entry name" value="Kelch_1"/>
    <property type="match status" value="1"/>
</dbReference>
<dbReference type="SUPFAM" id="SSF49265">
    <property type="entry name" value="Fibronectin type III"/>
    <property type="match status" value="2"/>
</dbReference>
<evidence type="ECO:0000256" key="1">
    <source>
        <dbReference type="ARBA" id="ARBA00004196"/>
    </source>
</evidence>
<dbReference type="PROSITE" id="PS50853">
    <property type="entry name" value="FN3"/>
    <property type="match status" value="1"/>
</dbReference>
<evidence type="ECO:0000259" key="8">
    <source>
        <dbReference type="PROSITE" id="PS01180"/>
    </source>
</evidence>
<evidence type="ECO:0000256" key="2">
    <source>
        <dbReference type="ARBA" id="ARBA00004316"/>
    </source>
</evidence>
<evidence type="ECO:0000259" key="10">
    <source>
        <dbReference type="PROSITE" id="PS50853"/>
    </source>
</evidence>
<dbReference type="InterPro" id="IPR001791">
    <property type="entry name" value="Laminin_G"/>
</dbReference>
<dbReference type="SUPFAM" id="SSF49899">
    <property type="entry name" value="Concanavalin A-like lectins/glucanases"/>
    <property type="match status" value="6"/>
</dbReference>
<accession>A0ABT3D052</accession>
<organism evidence="11 12">
    <name type="scientific">Reichenbachiella ulvae</name>
    <dbReference type="NCBI Taxonomy" id="2980104"/>
    <lineage>
        <taxon>Bacteria</taxon>
        <taxon>Pseudomonadati</taxon>
        <taxon>Bacteroidota</taxon>
        <taxon>Cytophagia</taxon>
        <taxon>Cytophagales</taxon>
        <taxon>Reichenbachiellaceae</taxon>
        <taxon>Reichenbachiella</taxon>
    </lineage>
</organism>
<keyword evidence="7" id="KW-0966">Cell projection</keyword>
<dbReference type="SUPFAM" id="SSF52058">
    <property type="entry name" value="L domain-like"/>
    <property type="match status" value="1"/>
</dbReference>
<evidence type="ECO:0000259" key="9">
    <source>
        <dbReference type="PROSITE" id="PS50025"/>
    </source>
</evidence>
<evidence type="ECO:0000313" key="12">
    <source>
        <dbReference type="Proteomes" id="UP001300692"/>
    </source>
</evidence>
<dbReference type="Gene3D" id="3.80.10.10">
    <property type="entry name" value="Ribonuclease Inhibitor"/>
    <property type="match status" value="1"/>
</dbReference>
<comment type="caution">
    <text evidence="11">The sequence shown here is derived from an EMBL/GenBank/DDBJ whole genome shotgun (WGS) entry which is preliminary data.</text>
</comment>
<gene>
    <name evidence="11" type="ORF">N7U62_21865</name>
</gene>
<dbReference type="Proteomes" id="UP001300692">
    <property type="component" value="Unassembled WGS sequence"/>
</dbReference>
<dbReference type="InterPro" id="IPR003591">
    <property type="entry name" value="Leu-rich_rpt_typical-subtyp"/>
</dbReference>
<dbReference type="SMART" id="SM00560">
    <property type="entry name" value="LamGL"/>
    <property type="match status" value="2"/>
</dbReference>
<dbReference type="InterPro" id="IPR003961">
    <property type="entry name" value="FN3_dom"/>
</dbReference>
<dbReference type="CDD" id="cd00110">
    <property type="entry name" value="LamG"/>
    <property type="match status" value="2"/>
</dbReference>
<dbReference type="InterPro" id="IPR051848">
    <property type="entry name" value="PGIP"/>
</dbReference>
<dbReference type="InterPro" id="IPR001611">
    <property type="entry name" value="Leu-rich_rpt"/>
</dbReference>
<proteinExistence type="predicted"/>
<dbReference type="InterPro" id="IPR006652">
    <property type="entry name" value="Kelch_1"/>
</dbReference>
<dbReference type="SMART" id="SM00282">
    <property type="entry name" value="LamG"/>
    <property type="match status" value="4"/>
</dbReference>
<dbReference type="NCBIfam" id="TIGR04183">
    <property type="entry name" value="Por_Secre_tail"/>
    <property type="match status" value="1"/>
</dbReference>
<keyword evidence="5" id="KW-0677">Repeat</keyword>
<dbReference type="InterPro" id="IPR036116">
    <property type="entry name" value="FN3_sf"/>
</dbReference>
<keyword evidence="4" id="KW-0732">Signal</keyword>
<dbReference type="InterPro" id="IPR015915">
    <property type="entry name" value="Kelch-typ_b-propeller"/>
</dbReference>
<dbReference type="Pfam" id="PF00041">
    <property type="entry name" value="fn3"/>
    <property type="match status" value="1"/>
</dbReference>
<dbReference type="SMART" id="SM00042">
    <property type="entry name" value="CUB"/>
    <property type="match status" value="1"/>
</dbReference>
<dbReference type="Pfam" id="PF23598">
    <property type="entry name" value="LRR_14"/>
    <property type="match status" value="1"/>
</dbReference>
<feature type="domain" description="Laminin G" evidence="9">
    <location>
        <begin position="2173"/>
        <end position="2353"/>
    </location>
</feature>
<feature type="domain" description="Fibronectin type-III" evidence="10">
    <location>
        <begin position="1187"/>
        <end position="1276"/>
    </location>
</feature>
<dbReference type="SUPFAM" id="SSF117281">
    <property type="entry name" value="Kelch motif"/>
    <property type="match status" value="2"/>
</dbReference>
<dbReference type="InterPro" id="IPR055414">
    <property type="entry name" value="LRR_R13L4/SHOC2-like"/>
</dbReference>
<evidence type="ECO:0000256" key="5">
    <source>
        <dbReference type="ARBA" id="ARBA00022737"/>
    </source>
</evidence>
<evidence type="ECO:0000256" key="7">
    <source>
        <dbReference type="ARBA" id="ARBA00023273"/>
    </source>
</evidence>
<dbReference type="Pfam" id="PF13385">
    <property type="entry name" value="Laminin_G_3"/>
    <property type="match status" value="6"/>
</dbReference>
<dbReference type="InterPro" id="IPR013783">
    <property type="entry name" value="Ig-like_fold"/>
</dbReference>
<keyword evidence="6" id="KW-1015">Disulfide bond</keyword>
<dbReference type="InterPro" id="IPR000859">
    <property type="entry name" value="CUB_dom"/>
</dbReference>
<dbReference type="InterPro" id="IPR035914">
    <property type="entry name" value="Sperma_CUB_dom_sf"/>
</dbReference>
<dbReference type="InterPro" id="IPR006558">
    <property type="entry name" value="LamG-like"/>
</dbReference>
<dbReference type="PANTHER" id="PTHR48059">
    <property type="entry name" value="POLYGALACTURONASE INHIBITOR 1"/>
    <property type="match status" value="1"/>
</dbReference>
<name>A0ABT3D052_9BACT</name>
<dbReference type="CDD" id="cd00063">
    <property type="entry name" value="FN3"/>
    <property type="match status" value="1"/>
</dbReference>
<dbReference type="InterPro" id="IPR032675">
    <property type="entry name" value="LRR_dom_sf"/>
</dbReference>
<dbReference type="InterPro" id="IPR026444">
    <property type="entry name" value="Secre_tail"/>
</dbReference>
<dbReference type="Gene3D" id="2.60.40.2340">
    <property type="match status" value="3"/>
</dbReference>
<evidence type="ECO:0000313" key="11">
    <source>
        <dbReference type="EMBL" id="MCV9389328.1"/>
    </source>
</evidence>
<feature type="domain" description="CUB" evidence="8">
    <location>
        <begin position="1706"/>
        <end position="1815"/>
    </location>
</feature>
<dbReference type="SMART" id="SM00365">
    <property type="entry name" value="LRR_SD22"/>
    <property type="match status" value="3"/>
</dbReference>
<protein>
    <submittedName>
        <fullName evidence="11">LamG domain-containing protein</fullName>
    </submittedName>
</protein>
<reference evidence="11 12" key="1">
    <citation type="submission" date="2022-10" db="EMBL/GenBank/DDBJ databases">
        <title>Comparative genomics and taxonomic characterization of three novel marine species of genus Reichenbachiella exhibiting antioxidant and polysaccharide degradation activities.</title>
        <authorList>
            <person name="Muhammad N."/>
            <person name="Lee Y.-J."/>
            <person name="Ko J."/>
            <person name="Kim S.-G."/>
        </authorList>
    </citation>
    <scope>NUCLEOTIDE SEQUENCE [LARGE SCALE GENOMIC DNA]</scope>
    <source>
        <strain evidence="11 12">ABR2-5</strain>
    </source>
</reference>
<dbReference type="Pfam" id="PF00431">
    <property type="entry name" value="CUB"/>
    <property type="match status" value="1"/>
</dbReference>
<dbReference type="EMBL" id="JAOYOD010000001">
    <property type="protein sequence ID" value="MCV9389328.1"/>
    <property type="molecule type" value="Genomic_DNA"/>
</dbReference>
<dbReference type="SUPFAM" id="SSF49854">
    <property type="entry name" value="Spermadhesin, CUB domain"/>
    <property type="match status" value="1"/>
</dbReference>
<dbReference type="Gene3D" id="2.60.40.10">
    <property type="entry name" value="Immunoglobulins"/>
    <property type="match status" value="2"/>
</dbReference>
<dbReference type="Gene3D" id="2.120.10.80">
    <property type="entry name" value="Kelch-type beta propeller"/>
    <property type="match status" value="2"/>
</dbReference>
<evidence type="ECO:0000256" key="3">
    <source>
        <dbReference type="ARBA" id="ARBA00022614"/>
    </source>
</evidence>
<dbReference type="Gene3D" id="2.60.120.200">
    <property type="match status" value="6"/>
</dbReference>
<dbReference type="PROSITE" id="PS50025">
    <property type="entry name" value="LAM_G_DOMAIN"/>
    <property type="match status" value="1"/>
</dbReference>
<dbReference type="RefSeq" id="WP_264140249.1">
    <property type="nucleotide sequence ID" value="NZ_JAOYOD010000001.1"/>
</dbReference>
<dbReference type="InterPro" id="IPR013320">
    <property type="entry name" value="ConA-like_dom_sf"/>
</dbReference>
<evidence type="ECO:0000256" key="6">
    <source>
        <dbReference type="ARBA" id="ARBA00023157"/>
    </source>
</evidence>
<dbReference type="CDD" id="cd00041">
    <property type="entry name" value="CUB"/>
    <property type="match status" value="1"/>
</dbReference>